<feature type="transmembrane region" description="Helical" evidence="1">
    <location>
        <begin position="90"/>
        <end position="110"/>
    </location>
</feature>
<feature type="transmembrane region" description="Helical" evidence="1">
    <location>
        <begin position="192"/>
        <end position="213"/>
    </location>
</feature>
<evidence type="ECO:0000313" key="2">
    <source>
        <dbReference type="EMBL" id="KFN47544.1"/>
    </source>
</evidence>
<reference evidence="2 3" key="1">
    <citation type="submission" date="2013-09" db="EMBL/GenBank/DDBJ databases">
        <title>Genome sequencing of Arenimonas metalli.</title>
        <authorList>
            <person name="Chen F."/>
            <person name="Wang G."/>
        </authorList>
    </citation>
    <scope>NUCLEOTIDE SEQUENCE [LARGE SCALE GENOMIC DNA]</scope>
    <source>
        <strain evidence="2 3">CF5-1</strain>
    </source>
</reference>
<accession>A0A091B9P3</accession>
<dbReference type="PATRIC" id="fig|1384056.3.peg.512"/>
<dbReference type="eggNOG" id="COG1729">
    <property type="taxonomic scope" value="Bacteria"/>
</dbReference>
<feature type="transmembrane region" description="Helical" evidence="1">
    <location>
        <begin position="49"/>
        <end position="70"/>
    </location>
</feature>
<dbReference type="AlphaFoldDB" id="A0A091B9P3"/>
<keyword evidence="3" id="KW-1185">Reference proteome</keyword>
<sequence length="425" mass="45875">MPANAAPIQPVSERLPAIFAYPAHTTMLWMIAALCLLRLLNHLPSLLGLVFELAFWVMGFKLAVEALVNTVHGRFEPMGAEDMMATDGEAVNQILLMLVVFLPIQAIALWGSPAVALCLLGLAVVFLPAAVMLLAVDDSLPRALNPLAWFPLIGRLGGVYFGAVGLLASMVIVSIVLQVLLMMALPGTMAQLPGSFVSLYLLVAGYHLLGYVIHANHAALGLDVAPAVPRARFANPMEDEAVAEAEALAEEGDLAGAARRLQDMFRGRGASDALHDRYRQYLRQGNDSAGLLEHGREYISRLLATNQDKRALAVLAEQRALDSSYRHDLPDDVARLVAQAARSGQAQLAVALAEGFETRFPGHARAPQVVMTASELMAERLGQEVEAEQRLRLMSHKVRGHALETPLTDLLERVGRLSAITRGSA</sequence>
<keyword evidence="1" id="KW-0472">Membrane</keyword>
<name>A0A091B9P3_9GAMM</name>
<evidence type="ECO:0000313" key="3">
    <source>
        <dbReference type="Proteomes" id="UP000029393"/>
    </source>
</evidence>
<gene>
    <name evidence="2" type="ORF">N787_08260</name>
</gene>
<dbReference type="STRING" id="1384056.N787_08260"/>
<dbReference type="OrthoDB" id="5698243at2"/>
<evidence type="ECO:0000256" key="1">
    <source>
        <dbReference type="SAM" id="Phobius"/>
    </source>
</evidence>
<feature type="transmembrane region" description="Helical" evidence="1">
    <location>
        <begin position="156"/>
        <end position="180"/>
    </location>
</feature>
<comment type="caution">
    <text evidence="2">The sequence shown here is derived from an EMBL/GenBank/DDBJ whole genome shotgun (WGS) entry which is preliminary data.</text>
</comment>
<feature type="transmembrane region" description="Helical" evidence="1">
    <location>
        <begin position="18"/>
        <end position="37"/>
    </location>
</feature>
<organism evidence="2 3">
    <name type="scientific">Arenimonas metalli CF5-1</name>
    <dbReference type="NCBI Taxonomy" id="1384056"/>
    <lineage>
        <taxon>Bacteria</taxon>
        <taxon>Pseudomonadati</taxon>
        <taxon>Pseudomonadota</taxon>
        <taxon>Gammaproteobacteria</taxon>
        <taxon>Lysobacterales</taxon>
        <taxon>Lysobacteraceae</taxon>
        <taxon>Arenimonas</taxon>
    </lineage>
</organism>
<dbReference type="EMBL" id="AVCK01000009">
    <property type="protein sequence ID" value="KFN47544.1"/>
    <property type="molecule type" value="Genomic_DNA"/>
</dbReference>
<feature type="transmembrane region" description="Helical" evidence="1">
    <location>
        <begin position="117"/>
        <end position="136"/>
    </location>
</feature>
<keyword evidence="1" id="KW-0812">Transmembrane</keyword>
<keyword evidence="1" id="KW-1133">Transmembrane helix</keyword>
<dbReference type="RefSeq" id="WP_034210571.1">
    <property type="nucleotide sequence ID" value="NZ_AVCK01000009.1"/>
</dbReference>
<proteinExistence type="predicted"/>
<dbReference type="Proteomes" id="UP000029393">
    <property type="component" value="Unassembled WGS sequence"/>
</dbReference>
<protein>
    <submittedName>
        <fullName evidence="2">Uncharacterized protein</fullName>
    </submittedName>
</protein>